<feature type="compositionally biased region" description="Low complexity" evidence="4">
    <location>
        <begin position="345"/>
        <end position="362"/>
    </location>
</feature>
<gene>
    <name evidence="6" type="ORF">KG103_04470</name>
</gene>
<accession>A0ABX8DAI9</accession>
<dbReference type="SMART" id="SM01208">
    <property type="entry name" value="G5"/>
    <property type="match status" value="1"/>
</dbReference>
<dbReference type="SUPFAM" id="SSF53955">
    <property type="entry name" value="Lysozyme-like"/>
    <property type="match status" value="1"/>
</dbReference>
<evidence type="ECO:0000256" key="2">
    <source>
        <dbReference type="ARBA" id="ARBA00022729"/>
    </source>
</evidence>
<feature type="compositionally biased region" description="Low complexity" evidence="4">
    <location>
        <begin position="43"/>
        <end position="59"/>
    </location>
</feature>
<evidence type="ECO:0000256" key="1">
    <source>
        <dbReference type="ARBA" id="ARBA00010830"/>
    </source>
</evidence>
<dbReference type="InterPro" id="IPR007137">
    <property type="entry name" value="DUF348"/>
</dbReference>
<keyword evidence="7" id="KW-1185">Reference proteome</keyword>
<feature type="domain" description="G5" evidence="5">
    <location>
        <begin position="254"/>
        <end position="333"/>
    </location>
</feature>
<keyword evidence="3" id="KW-0378">Hydrolase</keyword>
<dbReference type="InterPro" id="IPR011098">
    <property type="entry name" value="G5_dom"/>
</dbReference>
<protein>
    <submittedName>
        <fullName evidence="6">Transglycosylase family protein</fullName>
    </submittedName>
</protein>
<dbReference type="Gene3D" id="2.20.230.10">
    <property type="entry name" value="Resuscitation-promoting factor rpfb"/>
    <property type="match status" value="1"/>
</dbReference>
<feature type="compositionally biased region" description="Pro residues" evidence="4">
    <location>
        <begin position="13"/>
        <end position="23"/>
    </location>
</feature>
<evidence type="ECO:0000313" key="6">
    <source>
        <dbReference type="EMBL" id="QVI64083.1"/>
    </source>
</evidence>
<dbReference type="PROSITE" id="PS51109">
    <property type="entry name" value="G5"/>
    <property type="match status" value="1"/>
</dbReference>
<reference evidence="6 7" key="1">
    <citation type="submission" date="2021-05" db="EMBL/GenBank/DDBJ databases">
        <title>Novel species in genus Cellulomonas.</title>
        <authorList>
            <person name="Zhang G."/>
        </authorList>
    </citation>
    <scope>NUCLEOTIDE SEQUENCE [LARGE SCALE GENOMIC DNA]</scope>
    <source>
        <strain evidence="7">zg-ZUI222</strain>
    </source>
</reference>
<feature type="region of interest" description="Disordered" evidence="4">
    <location>
        <begin position="37"/>
        <end position="65"/>
    </location>
</feature>
<dbReference type="CDD" id="cd13925">
    <property type="entry name" value="RPF"/>
    <property type="match status" value="1"/>
</dbReference>
<evidence type="ECO:0000256" key="3">
    <source>
        <dbReference type="ARBA" id="ARBA00022801"/>
    </source>
</evidence>
<dbReference type="Pfam" id="PF06737">
    <property type="entry name" value="Transglycosylas"/>
    <property type="match status" value="1"/>
</dbReference>
<dbReference type="InterPro" id="IPR023346">
    <property type="entry name" value="Lysozyme-like_dom_sf"/>
</dbReference>
<comment type="similarity">
    <text evidence="1">Belongs to the transglycosylase family. Rpf subfamily.</text>
</comment>
<dbReference type="Proteomes" id="UP000677804">
    <property type="component" value="Chromosome"/>
</dbReference>
<name>A0ABX8DAI9_9CELL</name>
<evidence type="ECO:0000256" key="4">
    <source>
        <dbReference type="SAM" id="MobiDB-lite"/>
    </source>
</evidence>
<evidence type="ECO:0000313" key="7">
    <source>
        <dbReference type="Proteomes" id="UP000677804"/>
    </source>
</evidence>
<keyword evidence="2" id="KW-0732">Signal</keyword>
<sequence length="443" mass="45882">MGDPPSCGRSRRPPSPSAAPLPVPGIDDAWSLVQFFARPTGNTPPAAHAATPDAPQDAAPENHRRRRRWPLVAAGTAALVVAAGGTAYAQAHKTVALDVDGEVTRVSTFAGSVEGLLEDHGIELGQRDTVSHSGALTDGTEIVVRTASAILVALNGTPEVVWTTALTADEALDTLAARADSVALLASRSAQRTDLPMELALGDEAEVLVDGAVHPVPDADATVNDALTDLDVSLQPLDRVTVQQGEQDVVQVVVQRVAEQDVTTQSEVPFTSRTEEDPTRYTGEKVVAQAGVPGVRSIVERVTTVDGVESGRVALSDVTQPPVEEVVRVGTKARPVAPPAPRPSAPSSSGSSPAPGPITAGGSADSLNWAALARCESGGRVDAVSPTGKYHGLYQFSVATWQAVGGSGLPSQASAEEQTARAKMLYNRAGAGQWPHCGKNLFS</sequence>
<evidence type="ECO:0000259" key="5">
    <source>
        <dbReference type="PROSITE" id="PS51109"/>
    </source>
</evidence>
<feature type="region of interest" description="Disordered" evidence="4">
    <location>
        <begin position="1"/>
        <end position="25"/>
    </location>
</feature>
<feature type="region of interest" description="Disordered" evidence="4">
    <location>
        <begin position="332"/>
        <end position="362"/>
    </location>
</feature>
<organism evidence="6 7">
    <name type="scientific">Cellulomonas wangleii</name>
    <dbReference type="NCBI Taxonomy" id="2816956"/>
    <lineage>
        <taxon>Bacteria</taxon>
        <taxon>Bacillati</taxon>
        <taxon>Actinomycetota</taxon>
        <taxon>Actinomycetes</taxon>
        <taxon>Micrococcales</taxon>
        <taxon>Cellulomonadaceae</taxon>
        <taxon>Cellulomonas</taxon>
    </lineage>
</organism>
<dbReference type="Pfam" id="PF03990">
    <property type="entry name" value="DUF348"/>
    <property type="match status" value="3"/>
</dbReference>
<dbReference type="Pfam" id="PF07501">
    <property type="entry name" value="G5"/>
    <property type="match status" value="1"/>
</dbReference>
<dbReference type="Gene3D" id="1.10.530.10">
    <property type="match status" value="1"/>
</dbReference>
<proteinExistence type="inferred from homology"/>
<dbReference type="EMBL" id="CP074405">
    <property type="protein sequence ID" value="QVI64083.1"/>
    <property type="molecule type" value="Genomic_DNA"/>
</dbReference>
<dbReference type="InterPro" id="IPR010618">
    <property type="entry name" value="RPF"/>
</dbReference>